<name>A0AAJ2IZU5_9LACT</name>
<gene>
    <name evidence="3" type="ORF">P7D34_08710</name>
</gene>
<dbReference type="Proteomes" id="UP001257962">
    <property type="component" value="Unassembled WGS sequence"/>
</dbReference>
<sequence>MRISMYTQPFNIKTITLKASNRQVMRYFYEELLGFYLAEETEDTLSYSFREKEVPFLKLEFGGISSPEKTTGLFHYAILFPNRASKAGLIERLIKAKYPLGAGDHLVSESFYLSDPEGNGIELYHDRDPKNWKWDGEGQVEMGTFAVDVEAVLATKKEGKFSYPAKMSIGHLHFTGNSLAQADTLFINILQTDLVARVGNTAHFYSQNHYHHHFATNLWEGTSLKKRNLHKNGILAWEIEVGKEYYEAVLERLEAAERTYERRSKSIILEDHVGVQLVITQI</sequence>
<organism evidence="3 4">
    <name type="scientific">Lactococcus petauri</name>
    <dbReference type="NCBI Taxonomy" id="1940789"/>
    <lineage>
        <taxon>Bacteria</taxon>
        <taxon>Bacillati</taxon>
        <taxon>Bacillota</taxon>
        <taxon>Bacilli</taxon>
        <taxon>Lactobacillales</taxon>
        <taxon>Streptococcaceae</taxon>
        <taxon>Lactococcus</taxon>
    </lineage>
</organism>
<evidence type="ECO:0000256" key="1">
    <source>
        <dbReference type="ARBA" id="ARBA00022723"/>
    </source>
</evidence>
<evidence type="ECO:0000259" key="2">
    <source>
        <dbReference type="PROSITE" id="PS51819"/>
    </source>
</evidence>
<dbReference type="AlphaFoldDB" id="A0AAJ2IZU5"/>
<dbReference type="EMBL" id="JARPYC010000007">
    <property type="protein sequence ID" value="MDT2667313.1"/>
    <property type="molecule type" value="Genomic_DNA"/>
</dbReference>
<dbReference type="SUPFAM" id="SSF54593">
    <property type="entry name" value="Glyoxalase/Bleomycin resistance protein/Dihydroxybiphenyl dioxygenase"/>
    <property type="match status" value="2"/>
</dbReference>
<reference evidence="3" key="1">
    <citation type="submission" date="2023-03" db="EMBL/GenBank/DDBJ databases">
        <authorList>
            <person name="Shen W."/>
            <person name="Cai J."/>
        </authorList>
    </citation>
    <scope>NUCLEOTIDE SEQUENCE</scope>
    <source>
        <strain evidence="3">Y3</strain>
    </source>
</reference>
<accession>A0AAJ2IZU5</accession>
<dbReference type="InterPro" id="IPR037523">
    <property type="entry name" value="VOC_core"/>
</dbReference>
<dbReference type="GO" id="GO:0008198">
    <property type="term" value="F:ferrous iron binding"/>
    <property type="evidence" value="ECO:0007669"/>
    <property type="project" value="InterPro"/>
</dbReference>
<evidence type="ECO:0000313" key="3">
    <source>
        <dbReference type="EMBL" id="MDT2667313.1"/>
    </source>
</evidence>
<keyword evidence="1" id="KW-0479">Metal-binding</keyword>
<protein>
    <submittedName>
        <fullName evidence="3">Glyoxalase</fullName>
    </submittedName>
</protein>
<dbReference type="InterPro" id="IPR029068">
    <property type="entry name" value="Glyas_Bleomycin-R_OHBP_Dase"/>
</dbReference>
<evidence type="ECO:0000313" key="4">
    <source>
        <dbReference type="Proteomes" id="UP001257962"/>
    </source>
</evidence>
<dbReference type="GO" id="GO:0003824">
    <property type="term" value="F:catalytic activity"/>
    <property type="evidence" value="ECO:0007669"/>
    <property type="project" value="InterPro"/>
</dbReference>
<dbReference type="Gene3D" id="3.10.180.10">
    <property type="entry name" value="2,3-Dihydroxybiphenyl 1,2-Dioxygenase, domain 1"/>
    <property type="match status" value="1"/>
</dbReference>
<dbReference type="PANTHER" id="PTHR43279">
    <property type="entry name" value="CATECHOL-2,3-DIOXYGENASE"/>
    <property type="match status" value="1"/>
</dbReference>
<comment type="caution">
    <text evidence="3">The sequence shown here is derived from an EMBL/GenBank/DDBJ whole genome shotgun (WGS) entry which is preliminary data.</text>
</comment>
<feature type="domain" description="VOC" evidence="2">
    <location>
        <begin position="11"/>
        <end position="126"/>
    </location>
</feature>
<dbReference type="PANTHER" id="PTHR43279:SF1">
    <property type="entry name" value="CATECHOL-2,3-DIOXYGENASE"/>
    <property type="match status" value="1"/>
</dbReference>
<proteinExistence type="predicted"/>
<dbReference type="PROSITE" id="PS51819">
    <property type="entry name" value="VOC"/>
    <property type="match status" value="1"/>
</dbReference>
<dbReference type="InterPro" id="IPR000486">
    <property type="entry name" value="Xdiol_ring_cleave_dOase_1/2"/>
</dbReference>
<dbReference type="PROSITE" id="PS00082">
    <property type="entry name" value="EXTRADIOL_DIOXYGENAS"/>
    <property type="match status" value="1"/>
</dbReference>